<accession>A0A150F505</accession>
<dbReference type="NCBIfam" id="TIGR02276">
    <property type="entry name" value="beta_rpt_yvtn"/>
    <property type="match status" value="1"/>
</dbReference>
<dbReference type="InterPro" id="IPR051200">
    <property type="entry name" value="Host-pathogen_enzymatic-act"/>
</dbReference>
<dbReference type="InterPro" id="IPR011045">
    <property type="entry name" value="N2O_reductase_N"/>
</dbReference>
<dbReference type="PANTHER" id="PTHR47197:SF3">
    <property type="entry name" value="DIHYDRO-HEME D1 DEHYDROGENASE"/>
    <property type="match status" value="1"/>
</dbReference>
<comment type="caution">
    <text evidence="1">The sequence shown here is derived from an EMBL/GenBank/DDBJ whole genome shotgun (WGS) entry which is preliminary data.</text>
</comment>
<dbReference type="RefSeq" id="WP_061522499.1">
    <property type="nucleotide sequence ID" value="NZ_JARLZY010000023.1"/>
</dbReference>
<reference evidence="2" key="1">
    <citation type="submission" date="2016-02" db="EMBL/GenBank/DDBJ databases">
        <authorList>
            <person name="Dunlap C."/>
        </authorList>
    </citation>
    <scope>NUCLEOTIDE SEQUENCE [LARGE SCALE GENOMIC DNA]</scope>
    <source>
        <strain evidence="2">NRRL B-41092</strain>
    </source>
</reference>
<proteinExistence type="predicted"/>
<dbReference type="InterPro" id="IPR015943">
    <property type="entry name" value="WD40/YVTN_repeat-like_dom_sf"/>
</dbReference>
<name>A0A150F505_9BACI</name>
<dbReference type="Gene3D" id="2.130.10.10">
    <property type="entry name" value="YVTN repeat-like/Quinoprotein amine dehydrogenase"/>
    <property type="match status" value="2"/>
</dbReference>
<evidence type="ECO:0000313" key="2">
    <source>
        <dbReference type="Proteomes" id="UP000075430"/>
    </source>
</evidence>
<evidence type="ECO:0008006" key="3">
    <source>
        <dbReference type="Google" id="ProtNLM"/>
    </source>
</evidence>
<organism evidence="1 2">
    <name type="scientific">Bacillus nakamurai</name>
    <dbReference type="NCBI Taxonomy" id="1793963"/>
    <lineage>
        <taxon>Bacteria</taxon>
        <taxon>Bacillati</taxon>
        <taxon>Bacillota</taxon>
        <taxon>Bacilli</taxon>
        <taxon>Bacillales</taxon>
        <taxon>Bacillaceae</taxon>
        <taxon>Bacillus</taxon>
    </lineage>
</organism>
<dbReference type="SUPFAM" id="SSF50974">
    <property type="entry name" value="Nitrous oxide reductase, N-terminal domain"/>
    <property type="match status" value="1"/>
</dbReference>
<dbReference type="EMBL" id="LSBA01000023">
    <property type="protein sequence ID" value="KXZ17029.1"/>
    <property type="molecule type" value="Genomic_DNA"/>
</dbReference>
<dbReference type="Proteomes" id="UP000075430">
    <property type="component" value="Unassembled WGS sequence"/>
</dbReference>
<dbReference type="AlphaFoldDB" id="A0A150F505"/>
<dbReference type="InterPro" id="IPR011964">
    <property type="entry name" value="YVTN_b-propeller_repeat"/>
</dbReference>
<sequence length="464" mass="50627">MKKNELSFKEKAKMAQEDCLCFCDEEISREAVFQVPIEVPEGFVVDSAEAVGTVTWNPDNLSCVSEPCLTWTGPAPEDISMNYAVRLQGTVTLLVSVSPVRNQYGQGNGAISVIHTEAIDQIVYYSAQSDDCPDFSHITIEDILVVPPFYGSPLTVTGTIIFAPKPQPRTYVFTANSNDRTVSVIDAALNAVVKTISFSDVPTGLGVTRDKAYTYVLHGNTNFVSVIDNETLTVTHTITLGGAPRKIQFESTGGSAYILASGSIYMINIASQSIINVIPVPGGEDFALDPNGQFAYTTNPVSWSIDKYDLNTGRLTDRMIDTFEYPSMIETPFAGDFAYVLNGELFPKSVTEINLSTFSGGSDFNRFFEILNAIVFSPDSTRAYFLEPYFDPFLTDNLTVVDTARQRMIANVSLPGAVDLTVTPDNDYIYAAQLYDNTVMVYRTSDYTAVTVIPVGAGPSAIAM</sequence>
<dbReference type="OrthoDB" id="2643961at2"/>
<dbReference type="PANTHER" id="PTHR47197">
    <property type="entry name" value="PROTEIN NIRF"/>
    <property type="match status" value="1"/>
</dbReference>
<gene>
    <name evidence="1" type="ORF">AXI58_01130</name>
</gene>
<keyword evidence="2" id="KW-1185">Reference proteome</keyword>
<protein>
    <recommendedName>
        <fullName evidence="3">YncE family protein</fullName>
    </recommendedName>
</protein>
<evidence type="ECO:0000313" key="1">
    <source>
        <dbReference type="EMBL" id="KXZ17029.1"/>
    </source>
</evidence>
<dbReference type="STRING" id="1793963.AXI58_01130"/>